<dbReference type="PROSITE" id="PS50042">
    <property type="entry name" value="CNMP_BINDING_3"/>
    <property type="match status" value="1"/>
</dbReference>
<comment type="caution">
    <text evidence="2">The sequence shown here is derived from an EMBL/GenBank/DDBJ whole genome shotgun (WGS) entry which is preliminary data.</text>
</comment>
<evidence type="ECO:0000313" key="3">
    <source>
        <dbReference type="Proteomes" id="UP001501126"/>
    </source>
</evidence>
<dbReference type="Proteomes" id="UP001501126">
    <property type="component" value="Unassembled WGS sequence"/>
</dbReference>
<dbReference type="InterPro" id="IPR000595">
    <property type="entry name" value="cNMP-bd_dom"/>
</dbReference>
<evidence type="ECO:0000259" key="1">
    <source>
        <dbReference type="PROSITE" id="PS50042"/>
    </source>
</evidence>
<dbReference type="EMBL" id="BAAAFH010000011">
    <property type="protein sequence ID" value="GAA0875790.1"/>
    <property type="molecule type" value="Genomic_DNA"/>
</dbReference>
<dbReference type="SUPFAM" id="SSF51206">
    <property type="entry name" value="cAMP-binding domain-like"/>
    <property type="match status" value="1"/>
</dbReference>
<dbReference type="Gene3D" id="2.60.120.10">
    <property type="entry name" value="Jelly Rolls"/>
    <property type="match status" value="1"/>
</dbReference>
<feature type="domain" description="Cyclic nucleotide-binding" evidence="1">
    <location>
        <begin position="13"/>
        <end position="116"/>
    </location>
</feature>
<protein>
    <submittedName>
        <fullName evidence="2">Crp/Fnr family transcriptional regulator</fullName>
    </submittedName>
</protein>
<keyword evidence="3" id="KW-1185">Reference proteome</keyword>
<gene>
    <name evidence="2" type="ORF">GCM10009118_21990</name>
</gene>
<sequence length="194" mass="22792">MEDSERLRKYLRTYEVLTEEEVEEFSGKVVQKRLKKGEYLFREGKVCREVVFVLSGVLRSFYYSSSLEEVTYCFSFEGAFITAYSSFITQQGTVENIQALTDVELFSVSREVVTELEAKSVNWLRLLKMIAEREYVKMEQRVFILQRESAEVRYRSLVEQHPEYLQLIPLNYLASYLGITQRHLSRIRSTSGSN</sequence>
<dbReference type="RefSeq" id="WP_343787640.1">
    <property type="nucleotide sequence ID" value="NZ_BAAAFH010000011.1"/>
</dbReference>
<name>A0ABN1MR25_9FLAO</name>
<organism evidence="2 3">
    <name type="scientific">Wandonia haliotis</name>
    <dbReference type="NCBI Taxonomy" id="574963"/>
    <lineage>
        <taxon>Bacteria</taxon>
        <taxon>Pseudomonadati</taxon>
        <taxon>Bacteroidota</taxon>
        <taxon>Flavobacteriia</taxon>
        <taxon>Flavobacteriales</taxon>
        <taxon>Crocinitomicaceae</taxon>
        <taxon>Wandonia</taxon>
    </lineage>
</organism>
<dbReference type="Pfam" id="PF00027">
    <property type="entry name" value="cNMP_binding"/>
    <property type="match status" value="1"/>
</dbReference>
<dbReference type="CDD" id="cd00038">
    <property type="entry name" value="CAP_ED"/>
    <property type="match status" value="1"/>
</dbReference>
<evidence type="ECO:0000313" key="2">
    <source>
        <dbReference type="EMBL" id="GAA0875790.1"/>
    </source>
</evidence>
<proteinExistence type="predicted"/>
<reference evidence="2 3" key="1">
    <citation type="journal article" date="2019" name="Int. J. Syst. Evol. Microbiol.">
        <title>The Global Catalogue of Microorganisms (GCM) 10K type strain sequencing project: providing services to taxonomists for standard genome sequencing and annotation.</title>
        <authorList>
            <consortium name="The Broad Institute Genomics Platform"/>
            <consortium name="The Broad Institute Genome Sequencing Center for Infectious Disease"/>
            <person name="Wu L."/>
            <person name="Ma J."/>
        </authorList>
    </citation>
    <scope>NUCLEOTIDE SEQUENCE [LARGE SCALE GENOMIC DNA]</scope>
    <source>
        <strain evidence="2 3">JCM 16083</strain>
    </source>
</reference>
<dbReference type="InterPro" id="IPR018490">
    <property type="entry name" value="cNMP-bd_dom_sf"/>
</dbReference>
<accession>A0ABN1MR25</accession>
<dbReference type="InterPro" id="IPR014710">
    <property type="entry name" value="RmlC-like_jellyroll"/>
</dbReference>